<keyword evidence="8" id="KW-0812">Transmembrane</keyword>
<dbReference type="GO" id="GO:0035435">
    <property type="term" value="P:phosphate ion transmembrane transport"/>
    <property type="evidence" value="ECO:0007669"/>
    <property type="project" value="InterPro"/>
</dbReference>
<keyword evidence="5 7" id="KW-0813">Transport</keyword>
<dbReference type="NCBIfam" id="TIGR00975">
    <property type="entry name" value="3a0107s03"/>
    <property type="match status" value="1"/>
</dbReference>
<gene>
    <name evidence="10" type="primary">pstS_1</name>
    <name evidence="10" type="ORF">LMG24238_02128</name>
</gene>
<comment type="similarity">
    <text evidence="2 7">Belongs to the PstS family.</text>
</comment>
<dbReference type="PANTHER" id="PTHR42996:SF1">
    <property type="entry name" value="PHOSPHATE-BINDING PROTEIN PSTS"/>
    <property type="match status" value="1"/>
</dbReference>
<accession>A0A6J5AJU1</accession>
<evidence type="ECO:0000313" key="10">
    <source>
        <dbReference type="EMBL" id="CAB3671589.1"/>
    </source>
</evidence>
<evidence type="ECO:0000256" key="4">
    <source>
        <dbReference type="ARBA" id="ARBA00021889"/>
    </source>
</evidence>
<evidence type="ECO:0000256" key="8">
    <source>
        <dbReference type="SAM" id="Phobius"/>
    </source>
</evidence>
<name>A0A6J5AJU1_9BURK</name>
<keyword evidence="6 7" id="KW-0592">Phosphate transport</keyword>
<feature type="domain" description="PBP" evidence="9">
    <location>
        <begin position="60"/>
        <end position="341"/>
    </location>
</feature>
<proteinExistence type="inferred from homology"/>
<evidence type="ECO:0000256" key="6">
    <source>
        <dbReference type="ARBA" id="ARBA00022592"/>
    </source>
</evidence>
<dbReference type="InterPro" id="IPR050962">
    <property type="entry name" value="Phosphate-bind_PstS"/>
</dbReference>
<dbReference type="Proteomes" id="UP000494255">
    <property type="component" value="Unassembled WGS sequence"/>
</dbReference>
<dbReference type="EMBL" id="CADIKC010000002">
    <property type="protein sequence ID" value="CAB3671589.1"/>
    <property type="molecule type" value="Genomic_DNA"/>
</dbReference>
<comment type="function">
    <text evidence="1 7">Part of the ABC transporter complex PstSACB involved in phosphate import.</text>
</comment>
<dbReference type="Gene3D" id="3.40.190.10">
    <property type="entry name" value="Periplasmic binding protein-like II"/>
    <property type="match status" value="2"/>
</dbReference>
<dbReference type="InterPro" id="IPR005673">
    <property type="entry name" value="ABC_phos-bd_PstS"/>
</dbReference>
<keyword evidence="11" id="KW-1185">Reference proteome</keyword>
<evidence type="ECO:0000313" key="11">
    <source>
        <dbReference type="Proteomes" id="UP000494255"/>
    </source>
</evidence>
<keyword evidence="8" id="KW-0472">Membrane</keyword>
<keyword evidence="8" id="KW-1133">Transmembrane helix</keyword>
<organism evidence="10 11">
    <name type="scientific">Paraburkholderia sediminicola</name>
    <dbReference type="NCBI Taxonomy" id="458836"/>
    <lineage>
        <taxon>Bacteria</taxon>
        <taxon>Pseudomonadati</taxon>
        <taxon>Pseudomonadota</taxon>
        <taxon>Betaproteobacteria</taxon>
        <taxon>Burkholderiales</taxon>
        <taxon>Burkholderiaceae</taxon>
        <taxon>Paraburkholderia</taxon>
    </lineage>
</organism>
<dbReference type="CDD" id="cd13565">
    <property type="entry name" value="PBP2_PstS"/>
    <property type="match status" value="1"/>
</dbReference>
<evidence type="ECO:0000256" key="7">
    <source>
        <dbReference type="PIRNR" id="PIRNR002756"/>
    </source>
</evidence>
<sequence>MCKRDNARMSIGAISSRDISRRVASPAQGCRITIQSEIVVRPFLLLIGALAGGFCVVAAQATDITGAGSTFAAPLYARWATDYQKSGGGEVHYRSVGSSDGLKQILAKEVDFAGSDAPLTDGELMKDGLLQFPTAIGGVVPVVNLPGIKAGELTLSGPLLGDIFLGKIQYWDDPAIVQLNPKIKMPDTPIAVVRRQDGSGTTLIWTHYLAQMSPEWKQKVGEGASVHWPRGLGGKGNEGVATYVGYLPGAIGYVAWDFTKQNHMTYVAIKNASSAVVEPSVRTFKAAAAGVDWTRSLGQFLTNQPGNDAWPIIGATYVLLHVTQDQPDHGEETRKFFDWALRSGGRAAEDLDYISLPDSVATAIRSRWRTGVGAVPSPRPLAGQ</sequence>
<evidence type="ECO:0000259" key="9">
    <source>
        <dbReference type="Pfam" id="PF12849"/>
    </source>
</evidence>
<dbReference type="PANTHER" id="PTHR42996">
    <property type="entry name" value="PHOSPHATE-BINDING PROTEIN PSTS"/>
    <property type="match status" value="1"/>
</dbReference>
<comment type="subunit">
    <text evidence="3 7">The complex is composed of two ATP-binding proteins (PstB), two transmembrane proteins (PstC and PstA) and a solute-binding protein (PstS).</text>
</comment>
<dbReference type="InterPro" id="IPR024370">
    <property type="entry name" value="PBP_domain"/>
</dbReference>
<feature type="transmembrane region" description="Helical" evidence="8">
    <location>
        <begin position="38"/>
        <end position="59"/>
    </location>
</feature>
<dbReference type="SUPFAM" id="SSF53850">
    <property type="entry name" value="Periplasmic binding protein-like II"/>
    <property type="match status" value="1"/>
</dbReference>
<dbReference type="PIRSF" id="PIRSF002756">
    <property type="entry name" value="PstS"/>
    <property type="match status" value="1"/>
</dbReference>
<protein>
    <recommendedName>
        <fullName evidence="4 7">Phosphate-binding protein PstS</fullName>
    </recommendedName>
</protein>
<dbReference type="AlphaFoldDB" id="A0A6J5AJU1"/>
<dbReference type="NCBIfam" id="NF008171">
    <property type="entry name" value="PRK10918.1"/>
    <property type="match status" value="1"/>
</dbReference>
<evidence type="ECO:0000256" key="1">
    <source>
        <dbReference type="ARBA" id="ARBA00002841"/>
    </source>
</evidence>
<evidence type="ECO:0000256" key="3">
    <source>
        <dbReference type="ARBA" id="ARBA00011529"/>
    </source>
</evidence>
<reference evidence="10 11" key="1">
    <citation type="submission" date="2020-04" db="EMBL/GenBank/DDBJ databases">
        <authorList>
            <person name="De Canck E."/>
        </authorList>
    </citation>
    <scope>NUCLEOTIDE SEQUENCE [LARGE SCALE GENOMIC DNA]</scope>
    <source>
        <strain evidence="10 11">LMG 24238</strain>
    </source>
</reference>
<evidence type="ECO:0000256" key="5">
    <source>
        <dbReference type="ARBA" id="ARBA00022448"/>
    </source>
</evidence>
<dbReference type="GO" id="GO:0043190">
    <property type="term" value="C:ATP-binding cassette (ABC) transporter complex"/>
    <property type="evidence" value="ECO:0007669"/>
    <property type="project" value="InterPro"/>
</dbReference>
<evidence type="ECO:0000256" key="2">
    <source>
        <dbReference type="ARBA" id="ARBA00008725"/>
    </source>
</evidence>
<dbReference type="Pfam" id="PF12849">
    <property type="entry name" value="PBP_like_2"/>
    <property type="match status" value="1"/>
</dbReference>
<dbReference type="GO" id="GO:0042301">
    <property type="term" value="F:phosphate ion binding"/>
    <property type="evidence" value="ECO:0007669"/>
    <property type="project" value="InterPro"/>
</dbReference>